<sequence>MAVEYKRLYGTKQWFRLRHRQLEKQPLCQFCTERRRVTAATIVDHIEPHRGDEAKFYDPENLQSLCKPCHDSIKQQMEKSGVMRGCDESGLPLDRNHHWNRK</sequence>
<dbReference type="SMART" id="SM00507">
    <property type="entry name" value="HNHc"/>
    <property type="match status" value="1"/>
</dbReference>
<evidence type="ECO:0000256" key="5">
    <source>
        <dbReference type="SAM" id="MobiDB-lite"/>
    </source>
</evidence>
<feature type="region of interest" description="Disordered" evidence="5">
    <location>
        <begin position="80"/>
        <end position="102"/>
    </location>
</feature>
<dbReference type="EMBL" id="JUGD01000022">
    <property type="protein sequence ID" value="RAM63129.1"/>
    <property type="molecule type" value="Genomic_DNA"/>
</dbReference>
<keyword evidence="8" id="KW-1185">Reference proteome</keyword>
<dbReference type="GO" id="GO:0004519">
    <property type="term" value="F:endonuclease activity"/>
    <property type="evidence" value="ECO:0007669"/>
    <property type="project" value="UniProtKB-KW"/>
</dbReference>
<evidence type="ECO:0000256" key="4">
    <source>
        <dbReference type="ARBA" id="ARBA00040194"/>
    </source>
</evidence>
<feature type="domain" description="HNH nuclease" evidence="6">
    <location>
        <begin position="12"/>
        <end position="71"/>
    </location>
</feature>
<proteinExistence type="inferred from homology"/>
<evidence type="ECO:0000256" key="3">
    <source>
        <dbReference type="ARBA" id="ARBA00038412"/>
    </source>
</evidence>
<evidence type="ECO:0000256" key="1">
    <source>
        <dbReference type="ARBA" id="ARBA00022722"/>
    </source>
</evidence>
<dbReference type="CDD" id="cd00085">
    <property type="entry name" value="HNHc"/>
    <property type="match status" value="1"/>
</dbReference>
<gene>
    <name evidence="7" type="ORF">RB24_17540</name>
</gene>
<dbReference type="PANTHER" id="PTHR41286">
    <property type="entry name" value="HNH NUCLEASE YAJD-RELATED"/>
    <property type="match status" value="1"/>
</dbReference>
<evidence type="ECO:0000313" key="8">
    <source>
        <dbReference type="Proteomes" id="UP000248631"/>
    </source>
</evidence>
<dbReference type="InterPro" id="IPR003615">
    <property type="entry name" value="HNH_nuc"/>
</dbReference>
<keyword evidence="7" id="KW-0255">Endonuclease</keyword>
<name>A0ABX9BYV9_9BURK</name>
<comment type="similarity">
    <text evidence="3">Belongs to the HNH nuclease family.</text>
</comment>
<evidence type="ECO:0000256" key="2">
    <source>
        <dbReference type="ARBA" id="ARBA00022801"/>
    </source>
</evidence>
<keyword evidence="1" id="KW-0540">Nuclease</keyword>
<dbReference type="Proteomes" id="UP000248631">
    <property type="component" value="Unassembled WGS sequence"/>
</dbReference>
<evidence type="ECO:0000259" key="6">
    <source>
        <dbReference type="SMART" id="SM00507"/>
    </source>
</evidence>
<accession>A0ABX9BYV9</accession>
<comment type="caution">
    <text evidence="7">The sequence shown here is derived from an EMBL/GenBank/DDBJ whole genome shotgun (WGS) entry which is preliminary data.</text>
</comment>
<evidence type="ECO:0000313" key="7">
    <source>
        <dbReference type="EMBL" id="RAM63129.1"/>
    </source>
</evidence>
<dbReference type="PANTHER" id="PTHR41286:SF1">
    <property type="entry name" value="HNH NUCLEASE YAJD-RELATED"/>
    <property type="match status" value="1"/>
</dbReference>
<dbReference type="InterPro" id="IPR002711">
    <property type="entry name" value="HNH"/>
</dbReference>
<reference evidence="7 8" key="1">
    <citation type="submission" date="2014-12" db="EMBL/GenBank/DDBJ databases">
        <title>Complete genome sequence of Herbaspirillum rubrisubalbicans Os38.</title>
        <authorList>
            <person name="Chen M."/>
            <person name="An Q."/>
        </authorList>
    </citation>
    <scope>NUCLEOTIDE SEQUENCE [LARGE SCALE GENOMIC DNA]</scope>
    <source>
        <strain evidence="7 8">Os38</strain>
    </source>
</reference>
<organism evidence="7 8">
    <name type="scientific">Herbaspirillum rubrisubalbicans</name>
    <dbReference type="NCBI Taxonomy" id="80842"/>
    <lineage>
        <taxon>Bacteria</taxon>
        <taxon>Pseudomonadati</taxon>
        <taxon>Pseudomonadota</taxon>
        <taxon>Betaproteobacteria</taxon>
        <taxon>Burkholderiales</taxon>
        <taxon>Oxalobacteraceae</taxon>
        <taxon>Herbaspirillum</taxon>
    </lineage>
</organism>
<dbReference type="Pfam" id="PF01844">
    <property type="entry name" value="HNH"/>
    <property type="match status" value="1"/>
</dbReference>
<dbReference type="Gene3D" id="1.10.30.50">
    <property type="match status" value="1"/>
</dbReference>
<dbReference type="RefSeq" id="WP_112069187.1">
    <property type="nucleotide sequence ID" value="NZ_JUGD01000022.1"/>
</dbReference>
<protein>
    <recommendedName>
        <fullName evidence="4">Putative HNH nuclease YajD</fullName>
    </recommendedName>
</protein>
<keyword evidence="2" id="KW-0378">Hydrolase</keyword>